<feature type="domain" description="Nucleoside diphosphate kinase-like" evidence="15">
    <location>
        <begin position="1"/>
        <end position="138"/>
    </location>
</feature>
<proteinExistence type="inferred from homology"/>
<evidence type="ECO:0000256" key="14">
    <source>
        <dbReference type="RuleBase" id="RU004013"/>
    </source>
</evidence>
<keyword evidence="17" id="KW-1185">Reference proteome</keyword>
<keyword evidence="7 14" id="KW-0547">Nucleotide-binding</keyword>
<dbReference type="SMART" id="SM00562">
    <property type="entry name" value="NDK"/>
    <property type="match status" value="1"/>
</dbReference>
<name>D9R7L8_LACSW</name>
<keyword evidence="8 14" id="KW-0418">Kinase</keyword>
<evidence type="ECO:0000256" key="12">
    <source>
        <dbReference type="PROSITE-ProRule" id="PRU00706"/>
    </source>
</evidence>
<protein>
    <recommendedName>
        <fullName evidence="4 14">Nucleoside diphosphate kinase</fullName>
        <ecNumber evidence="3 14">2.7.4.6</ecNumber>
    </recommendedName>
</protein>
<reference evidence="16" key="1">
    <citation type="submission" date="2010-07" db="EMBL/GenBank/DDBJ databases">
        <title>Complete sequence of Clostridium saccharolyticum WM1.</title>
        <authorList>
            <consortium name="US DOE Joint Genome Institute"/>
            <person name="Lucas S."/>
            <person name="Copeland A."/>
            <person name="Lapidus A."/>
            <person name="Cheng J.-F."/>
            <person name="Bruce D."/>
            <person name="Goodwin L."/>
            <person name="Pitluck S."/>
            <person name="Chertkov O."/>
            <person name="Detter J.C."/>
            <person name="Han C."/>
            <person name="Tapia R."/>
            <person name="Land M."/>
            <person name="Hauser L."/>
            <person name="Chang Y.-J."/>
            <person name="Jeffries C."/>
            <person name="Kyrpides N."/>
            <person name="Ivanova N."/>
            <person name="Mikhailova N."/>
            <person name="Mouttaki H."/>
            <person name="Lin L."/>
            <person name="Zhou J."/>
            <person name="Hemme C.L."/>
            <person name="Woyke T."/>
        </authorList>
    </citation>
    <scope>NUCLEOTIDE SEQUENCE [LARGE SCALE GENOMIC DNA]</scope>
    <source>
        <strain evidence="16">WM1</strain>
    </source>
</reference>
<dbReference type="PROSITE" id="PS00469">
    <property type="entry name" value="NDPK"/>
    <property type="match status" value="1"/>
</dbReference>
<comment type="catalytic activity">
    <reaction evidence="14">
        <text>a 2'-deoxyribonucleoside 5'-diphosphate + ATP = a 2'-deoxyribonucleoside 5'-triphosphate + ADP</text>
        <dbReference type="Rhea" id="RHEA:44640"/>
        <dbReference type="ChEBI" id="CHEBI:30616"/>
        <dbReference type="ChEBI" id="CHEBI:61560"/>
        <dbReference type="ChEBI" id="CHEBI:73316"/>
        <dbReference type="ChEBI" id="CHEBI:456216"/>
        <dbReference type="EC" id="2.7.4.6"/>
    </reaction>
</comment>
<keyword evidence="9 14" id="KW-0067">ATP-binding</keyword>
<dbReference type="InterPro" id="IPR036850">
    <property type="entry name" value="NDK-like_dom_sf"/>
</dbReference>
<dbReference type="CDD" id="cd04413">
    <property type="entry name" value="NDPk_I"/>
    <property type="match status" value="1"/>
</dbReference>
<dbReference type="EC" id="2.7.4.6" evidence="3 14"/>
<accession>D9R7L8</accession>
<keyword evidence="11" id="KW-0546">Nucleotide metabolism</keyword>
<dbReference type="GO" id="GO:0006183">
    <property type="term" value="P:GTP biosynthetic process"/>
    <property type="evidence" value="ECO:0007669"/>
    <property type="project" value="InterPro"/>
</dbReference>
<dbReference type="FunFam" id="3.30.70.141:FF:000003">
    <property type="entry name" value="Nucleoside diphosphate kinase"/>
    <property type="match status" value="1"/>
</dbReference>
<evidence type="ECO:0000313" key="16">
    <source>
        <dbReference type="EMBL" id="ADL03747.1"/>
    </source>
</evidence>
<evidence type="ECO:0000256" key="8">
    <source>
        <dbReference type="ARBA" id="ARBA00022777"/>
    </source>
</evidence>
<evidence type="ECO:0000256" key="7">
    <source>
        <dbReference type="ARBA" id="ARBA00022741"/>
    </source>
</evidence>
<feature type="binding site" evidence="12">
    <location>
        <position position="102"/>
    </location>
    <ligand>
        <name>ATP</name>
        <dbReference type="ChEBI" id="CHEBI:30616"/>
    </ligand>
</feature>
<dbReference type="AlphaFoldDB" id="D9R7L8"/>
<dbReference type="Gene3D" id="3.30.70.141">
    <property type="entry name" value="Nucleoside diphosphate kinase-like domain"/>
    <property type="match status" value="1"/>
</dbReference>
<dbReference type="InterPro" id="IPR023005">
    <property type="entry name" value="Nucleoside_diP_kinase_AS"/>
</dbReference>
<evidence type="ECO:0000256" key="13">
    <source>
        <dbReference type="RuleBase" id="RU004011"/>
    </source>
</evidence>
<comment type="similarity">
    <text evidence="2 12 13">Belongs to the NDK family.</text>
</comment>
<feature type="binding site" evidence="12">
    <location>
        <position position="112"/>
    </location>
    <ligand>
        <name>ATP</name>
        <dbReference type="ChEBI" id="CHEBI:30616"/>
    </ligand>
</feature>
<sequence>MERSLVILKPDATKRKLLGELISRFEKKNMEITDAKMEVISRDIAEAHYSHVKHLPFYDDMIAYMTSSPSLIMVVKGEEAIRVIRSMIGKTNTFEAQQGTIRGDYGLHLFQNLIHASDSIESAEIEIQRFFGVQERER</sequence>
<dbReference type="GO" id="GO:0046872">
    <property type="term" value="F:metal ion binding"/>
    <property type="evidence" value="ECO:0007669"/>
    <property type="project" value="UniProtKB-KW"/>
</dbReference>
<keyword evidence="5 14" id="KW-0808">Transferase</keyword>
<evidence type="ECO:0000256" key="1">
    <source>
        <dbReference type="ARBA" id="ARBA00001946"/>
    </source>
</evidence>
<dbReference type="HOGENOM" id="CLU_060216_6_3_9"/>
<dbReference type="PaxDb" id="610130-Closa_1133"/>
<dbReference type="PRINTS" id="PR01243">
    <property type="entry name" value="NUCDPKINASE"/>
</dbReference>
<evidence type="ECO:0000256" key="11">
    <source>
        <dbReference type="ARBA" id="ARBA00023080"/>
    </source>
</evidence>
<dbReference type="GO" id="GO:0005524">
    <property type="term" value="F:ATP binding"/>
    <property type="evidence" value="ECO:0007669"/>
    <property type="project" value="UniProtKB-KW"/>
</dbReference>
<dbReference type="KEGG" id="csh:Closa_1133"/>
<keyword evidence="10" id="KW-0460">Magnesium</keyword>
<dbReference type="GO" id="GO:0006241">
    <property type="term" value="P:CTP biosynthetic process"/>
    <property type="evidence" value="ECO:0007669"/>
    <property type="project" value="InterPro"/>
</dbReference>
<organism evidence="16 17">
    <name type="scientific">Lacrimispora saccharolytica (strain ATCC 35040 / DSM 2544 / NRCC 2533 / WM1)</name>
    <name type="common">Clostridium saccharolyticum</name>
    <dbReference type="NCBI Taxonomy" id="610130"/>
    <lineage>
        <taxon>Bacteria</taxon>
        <taxon>Bacillati</taxon>
        <taxon>Bacillota</taxon>
        <taxon>Clostridia</taxon>
        <taxon>Lachnospirales</taxon>
        <taxon>Lachnospiraceae</taxon>
        <taxon>Lacrimispora</taxon>
    </lineage>
</organism>
<feature type="binding site" evidence="12">
    <location>
        <position position="91"/>
    </location>
    <ligand>
        <name>ATP</name>
        <dbReference type="ChEBI" id="CHEBI:30616"/>
    </ligand>
</feature>
<evidence type="ECO:0000256" key="3">
    <source>
        <dbReference type="ARBA" id="ARBA00012966"/>
    </source>
</evidence>
<dbReference type="RefSeq" id="WP_013271842.1">
    <property type="nucleotide sequence ID" value="NC_014376.1"/>
</dbReference>
<evidence type="ECO:0000256" key="10">
    <source>
        <dbReference type="ARBA" id="ARBA00022842"/>
    </source>
</evidence>
<evidence type="ECO:0000313" key="17">
    <source>
        <dbReference type="Proteomes" id="UP000001662"/>
    </source>
</evidence>
<comment type="cofactor">
    <cofactor evidence="1">
        <name>Mg(2+)</name>
        <dbReference type="ChEBI" id="CHEBI:18420"/>
    </cofactor>
</comment>
<feature type="binding site" evidence="12">
    <location>
        <position position="57"/>
    </location>
    <ligand>
        <name>ATP</name>
        <dbReference type="ChEBI" id="CHEBI:30616"/>
    </ligand>
</feature>
<evidence type="ECO:0000256" key="2">
    <source>
        <dbReference type="ARBA" id="ARBA00008142"/>
    </source>
</evidence>
<evidence type="ECO:0000256" key="4">
    <source>
        <dbReference type="ARBA" id="ARBA00017632"/>
    </source>
</evidence>
<evidence type="ECO:0000256" key="9">
    <source>
        <dbReference type="ARBA" id="ARBA00022840"/>
    </source>
</evidence>
<dbReference type="PROSITE" id="PS51374">
    <property type="entry name" value="NDPK_LIKE"/>
    <property type="match status" value="1"/>
</dbReference>
<feature type="active site" description="Pros-phosphohistidine intermediate" evidence="12">
    <location>
        <position position="115"/>
    </location>
</feature>
<keyword evidence="6" id="KW-0479">Metal-binding</keyword>
<dbReference type="Pfam" id="PF00334">
    <property type="entry name" value="NDK"/>
    <property type="match status" value="1"/>
</dbReference>
<dbReference type="Proteomes" id="UP000001662">
    <property type="component" value="Chromosome"/>
</dbReference>
<dbReference type="OrthoDB" id="9801161at2"/>
<dbReference type="STRING" id="610130.Closa_1133"/>
<dbReference type="NCBIfam" id="NF001908">
    <property type="entry name" value="PRK00668.1"/>
    <property type="match status" value="1"/>
</dbReference>
<dbReference type="eggNOG" id="COG0105">
    <property type="taxonomic scope" value="Bacteria"/>
</dbReference>
<evidence type="ECO:0000256" key="5">
    <source>
        <dbReference type="ARBA" id="ARBA00022679"/>
    </source>
</evidence>
<dbReference type="InterPro" id="IPR034907">
    <property type="entry name" value="NDK-like_dom"/>
</dbReference>
<dbReference type="GO" id="GO:0004550">
    <property type="term" value="F:nucleoside diphosphate kinase activity"/>
    <property type="evidence" value="ECO:0007669"/>
    <property type="project" value="UniProtKB-EC"/>
</dbReference>
<dbReference type="EMBL" id="CP002109">
    <property type="protein sequence ID" value="ADL03747.1"/>
    <property type="molecule type" value="Genomic_DNA"/>
</dbReference>
<dbReference type="InterPro" id="IPR001564">
    <property type="entry name" value="Nucleoside_diP_kinase"/>
</dbReference>
<dbReference type="PANTHER" id="PTHR11349">
    <property type="entry name" value="NUCLEOSIDE DIPHOSPHATE KINASE"/>
    <property type="match status" value="1"/>
</dbReference>
<gene>
    <name evidence="16" type="ordered locus">Closa_1133</name>
</gene>
<evidence type="ECO:0000256" key="6">
    <source>
        <dbReference type="ARBA" id="ARBA00022723"/>
    </source>
</evidence>
<feature type="binding site" evidence="12">
    <location>
        <position position="85"/>
    </location>
    <ligand>
        <name>ATP</name>
        <dbReference type="ChEBI" id="CHEBI:30616"/>
    </ligand>
</feature>
<dbReference type="GO" id="GO:0006228">
    <property type="term" value="P:UTP biosynthetic process"/>
    <property type="evidence" value="ECO:0007669"/>
    <property type="project" value="InterPro"/>
</dbReference>
<evidence type="ECO:0000259" key="15">
    <source>
        <dbReference type="SMART" id="SM00562"/>
    </source>
</evidence>
<dbReference type="SUPFAM" id="SSF54919">
    <property type="entry name" value="Nucleoside diphosphate kinase, NDK"/>
    <property type="match status" value="1"/>
</dbReference>
<feature type="binding site" evidence="12">
    <location>
        <position position="9"/>
    </location>
    <ligand>
        <name>ATP</name>
        <dbReference type="ChEBI" id="CHEBI:30616"/>
    </ligand>
</feature>